<dbReference type="GO" id="GO:0005829">
    <property type="term" value="C:cytosol"/>
    <property type="evidence" value="ECO:0007669"/>
    <property type="project" value="TreeGrafter"/>
</dbReference>
<dbReference type="SUPFAM" id="SSF50447">
    <property type="entry name" value="Translation proteins"/>
    <property type="match status" value="1"/>
</dbReference>
<name>A0AAD8IS78_9APIA</name>
<dbReference type="PANTHER" id="PTHR42908">
    <property type="entry name" value="TRANSLATION ELONGATION FACTOR-RELATED"/>
    <property type="match status" value="1"/>
</dbReference>
<gene>
    <name evidence="1" type="ORF">POM88_019355</name>
</gene>
<dbReference type="GO" id="GO:0003924">
    <property type="term" value="F:GTPase activity"/>
    <property type="evidence" value="ECO:0007669"/>
    <property type="project" value="TreeGrafter"/>
</dbReference>
<accession>A0AAD8IS78</accession>
<comment type="caution">
    <text evidence="1">The sequence shown here is derived from an EMBL/GenBank/DDBJ whole genome shotgun (WGS) entry which is preliminary data.</text>
</comment>
<dbReference type="PANTHER" id="PTHR42908:SF3">
    <property type="entry name" value="ELONGATION FACTOR-LIKE GTPASE 1"/>
    <property type="match status" value="1"/>
</dbReference>
<dbReference type="InterPro" id="IPR009000">
    <property type="entry name" value="Transl_B-barrel_sf"/>
</dbReference>
<reference evidence="1" key="2">
    <citation type="submission" date="2023-05" db="EMBL/GenBank/DDBJ databases">
        <authorList>
            <person name="Schelkunov M.I."/>
        </authorList>
    </citation>
    <scope>NUCLEOTIDE SEQUENCE</scope>
    <source>
        <strain evidence="1">Hsosn_3</strain>
        <tissue evidence="1">Leaf</tissue>
    </source>
</reference>
<keyword evidence="2" id="KW-1185">Reference proteome</keyword>
<dbReference type="Gene3D" id="3.30.70.870">
    <property type="entry name" value="Elongation Factor G (Translational Gtpase), domain 3"/>
    <property type="match status" value="1"/>
</dbReference>
<evidence type="ECO:0000313" key="1">
    <source>
        <dbReference type="EMBL" id="KAK1391177.1"/>
    </source>
</evidence>
<dbReference type="Gene3D" id="2.40.30.10">
    <property type="entry name" value="Translation factors"/>
    <property type="match status" value="1"/>
</dbReference>
<protein>
    <submittedName>
        <fullName evidence="1">Uncharacterized protein</fullName>
    </submittedName>
</protein>
<sequence length="104" mass="11111">MGQGLKPVASVKSGNVFAIRGLGQHILQSATLSSTKSCWPFSSMVFQVSPTLKVAIEPSDPADIGALIKGLRLLNRADPSVEVTVLVERGMCLLLLVKFIFKDA</sequence>
<evidence type="ECO:0000313" key="2">
    <source>
        <dbReference type="Proteomes" id="UP001237642"/>
    </source>
</evidence>
<proteinExistence type="predicted"/>
<dbReference type="Proteomes" id="UP001237642">
    <property type="component" value="Unassembled WGS sequence"/>
</dbReference>
<dbReference type="EMBL" id="JAUIZM010000004">
    <property type="protein sequence ID" value="KAK1391177.1"/>
    <property type="molecule type" value="Genomic_DNA"/>
</dbReference>
<dbReference type="InterPro" id="IPR035647">
    <property type="entry name" value="EFG_III/V"/>
</dbReference>
<dbReference type="SUPFAM" id="SSF54980">
    <property type="entry name" value="EF-G C-terminal domain-like"/>
    <property type="match status" value="1"/>
</dbReference>
<dbReference type="GO" id="GO:0043022">
    <property type="term" value="F:ribosome binding"/>
    <property type="evidence" value="ECO:0007669"/>
    <property type="project" value="TreeGrafter"/>
</dbReference>
<dbReference type="AlphaFoldDB" id="A0AAD8IS78"/>
<dbReference type="GO" id="GO:1990904">
    <property type="term" value="C:ribonucleoprotein complex"/>
    <property type="evidence" value="ECO:0007669"/>
    <property type="project" value="TreeGrafter"/>
</dbReference>
<organism evidence="1 2">
    <name type="scientific">Heracleum sosnowskyi</name>
    <dbReference type="NCBI Taxonomy" id="360622"/>
    <lineage>
        <taxon>Eukaryota</taxon>
        <taxon>Viridiplantae</taxon>
        <taxon>Streptophyta</taxon>
        <taxon>Embryophyta</taxon>
        <taxon>Tracheophyta</taxon>
        <taxon>Spermatophyta</taxon>
        <taxon>Magnoliopsida</taxon>
        <taxon>eudicotyledons</taxon>
        <taxon>Gunneridae</taxon>
        <taxon>Pentapetalae</taxon>
        <taxon>asterids</taxon>
        <taxon>campanulids</taxon>
        <taxon>Apiales</taxon>
        <taxon>Apiaceae</taxon>
        <taxon>Apioideae</taxon>
        <taxon>apioid superclade</taxon>
        <taxon>Tordylieae</taxon>
        <taxon>Tordyliinae</taxon>
        <taxon>Heracleum</taxon>
    </lineage>
</organism>
<reference evidence="1" key="1">
    <citation type="submission" date="2023-02" db="EMBL/GenBank/DDBJ databases">
        <title>Genome of toxic invasive species Heracleum sosnowskyi carries increased number of genes despite the absence of recent whole-genome duplications.</title>
        <authorList>
            <person name="Schelkunov M."/>
            <person name="Shtratnikova V."/>
            <person name="Makarenko M."/>
            <person name="Klepikova A."/>
            <person name="Omelchenko D."/>
            <person name="Novikova G."/>
            <person name="Obukhova E."/>
            <person name="Bogdanov V."/>
            <person name="Penin A."/>
            <person name="Logacheva M."/>
        </authorList>
    </citation>
    <scope>NUCLEOTIDE SEQUENCE</scope>
    <source>
        <strain evidence="1">Hsosn_3</strain>
        <tissue evidence="1">Leaf</tissue>
    </source>
</reference>
<dbReference type="GO" id="GO:0042256">
    <property type="term" value="P:cytosolic ribosome assembly"/>
    <property type="evidence" value="ECO:0007669"/>
    <property type="project" value="TreeGrafter"/>
</dbReference>